<evidence type="ECO:0000313" key="9">
    <source>
        <dbReference type="EMBL" id="MBC5753574.1"/>
    </source>
</evidence>
<dbReference type="InterPro" id="IPR050250">
    <property type="entry name" value="Macrolide_Exporter_MacB"/>
</dbReference>
<evidence type="ECO:0000256" key="1">
    <source>
        <dbReference type="ARBA" id="ARBA00004651"/>
    </source>
</evidence>
<evidence type="ECO:0000256" key="3">
    <source>
        <dbReference type="ARBA" id="ARBA00022692"/>
    </source>
</evidence>
<feature type="domain" description="ABC3 transporter permease C-terminal" evidence="8">
    <location>
        <begin position="251"/>
        <end position="366"/>
    </location>
</feature>
<feature type="transmembrane region" description="Helical" evidence="7">
    <location>
        <begin position="611"/>
        <end position="632"/>
    </location>
</feature>
<feature type="transmembrane region" description="Helical" evidence="7">
    <location>
        <begin position="703"/>
        <end position="720"/>
    </location>
</feature>
<feature type="transmembrane region" description="Helical" evidence="7">
    <location>
        <begin position="662"/>
        <end position="683"/>
    </location>
</feature>
<feature type="transmembrane region" description="Helical" evidence="7">
    <location>
        <begin position="292"/>
        <end position="315"/>
    </location>
</feature>
<feature type="domain" description="ABC3 transporter permease C-terminal" evidence="8">
    <location>
        <begin position="614"/>
        <end position="728"/>
    </location>
</feature>
<organism evidence="9 10">
    <name type="scientific">Roseburia yibonii</name>
    <dbReference type="NCBI Taxonomy" id="2763063"/>
    <lineage>
        <taxon>Bacteria</taxon>
        <taxon>Bacillati</taxon>
        <taxon>Bacillota</taxon>
        <taxon>Clostridia</taxon>
        <taxon>Lachnospirales</taxon>
        <taxon>Lachnospiraceae</taxon>
        <taxon>Roseburia</taxon>
    </lineage>
</organism>
<feature type="transmembrane region" description="Helical" evidence="7">
    <location>
        <begin position="335"/>
        <end position="354"/>
    </location>
</feature>
<evidence type="ECO:0000313" key="10">
    <source>
        <dbReference type="Proteomes" id="UP000621540"/>
    </source>
</evidence>
<keyword evidence="4 7" id="KW-1133">Transmembrane helix</keyword>
<accession>A0ABR7I9Y4</accession>
<feature type="transmembrane region" description="Helical" evidence="7">
    <location>
        <begin position="245"/>
        <end position="265"/>
    </location>
</feature>
<protein>
    <submittedName>
        <fullName evidence="9">FtsX-like permease family protein</fullName>
    </submittedName>
</protein>
<name>A0ABR7I9Y4_9FIRM</name>
<keyword evidence="5 7" id="KW-0472">Membrane</keyword>
<comment type="subcellular location">
    <subcellularLocation>
        <location evidence="1">Cell membrane</location>
        <topology evidence="1">Multi-pass membrane protein</topology>
    </subcellularLocation>
</comment>
<dbReference type="Proteomes" id="UP000621540">
    <property type="component" value="Unassembled WGS sequence"/>
</dbReference>
<evidence type="ECO:0000256" key="7">
    <source>
        <dbReference type="SAM" id="Phobius"/>
    </source>
</evidence>
<dbReference type="EMBL" id="JACOQH010000003">
    <property type="protein sequence ID" value="MBC5753574.1"/>
    <property type="molecule type" value="Genomic_DNA"/>
</dbReference>
<dbReference type="RefSeq" id="WP_186981938.1">
    <property type="nucleotide sequence ID" value="NZ_JACOQH010000003.1"/>
</dbReference>
<dbReference type="Pfam" id="PF02687">
    <property type="entry name" value="FtsX"/>
    <property type="match status" value="2"/>
</dbReference>
<evidence type="ECO:0000259" key="8">
    <source>
        <dbReference type="Pfam" id="PF02687"/>
    </source>
</evidence>
<feature type="transmembrane region" description="Helical" evidence="7">
    <location>
        <begin position="407"/>
        <end position="426"/>
    </location>
</feature>
<reference evidence="9 10" key="1">
    <citation type="submission" date="2020-08" db="EMBL/GenBank/DDBJ databases">
        <title>Genome public.</title>
        <authorList>
            <person name="Liu C."/>
            <person name="Sun Q."/>
        </authorList>
    </citation>
    <scope>NUCLEOTIDE SEQUENCE [LARGE SCALE GENOMIC DNA]</scope>
    <source>
        <strain evidence="9 10">BX0805</strain>
    </source>
</reference>
<comment type="caution">
    <text evidence="9">The sequence shown here is derived from an EMBL/GenBank/DDBJ whole genome shotgun (WGS) entry which is preliminary data.</text>
</comment>
<evidence type="ECO:0000256" key="5">
    <source>
        <dbReference type="ARBA" id="ARBA00023136"/>
    </source>
</evidence>
<gene>
    <name evidence="9" type="ORF">H8Z76_05940</name>
</gene>
<keyword evidence="2" id="KW-1003">Cell membrane</keyword>
<dbReference type="PANTHER" id="PTHR30572:SF4">
    <property type="entry name" value="ABC TRANSPORTER PERMEASE YTRF"/>
    <property type="match status" value="1"/>
</dbReference>
<evidence type="ECO:0000256" key="6">
    <source>
        <dbReference type="ARBA" id="ARBA00038076"/>
    </source>
</evidence>
<keyword evidence="3 7" id="KW-0812">Transmembrane</keyword>
<evidence type="ECO:0000256" key="2">
    <source>
        <dbReference type="ARBA" id="ARBA00022475"/>
    </source>
</evidence>
<sequence>MTLQKKIQRSVKKNLSFYLTGSILTAITVMLLVGAVTVSGSLYHCFDAYFAETKIEDAEFATLSEIPEDEMEQLKEQYDVTIEKQQYQDLSYQGTRLRLFAETGEMDLPTVTEGRKIEAEDEILLTYRYAKANGIAVGDTMELAGKTFRVCGLGMKPDYAIMLREFSDSIPDKDGFGIGILSKEAIKSLGAGMEYYSVRYGDKEKETAFRTEIYEKYGTVEYVERKANTRISLIYQEADDLVAEFSLYCPIILVVVIAVIAMVLARMVKREGKTIGTLLALGYRKKELVRHYMVYGMIPAFAGDIVGILLCIPFSRAFCSFYFGDAEYIDYVVKMPWKFIGIVLLIPIVVYGLVSDLVLRSVLKQEIVPLLKGMQKEKTPKLLNGSSAKLSLIYNIRSVVLNGFRSITLVVGIAIATLCIVLGGSFQDAYDNLLEEKVPYAMLGGQYEYGFTSYQTENPYGGNAVFDVSFGAAQDDSRFNLIGYEEENDLADLKTEDGKALNYGGYYMTSSAAKQYGIRAGDTFSFYNTVTMKESTVVISGIVKNDILSLILTSKENAAEILERPVDEYNVIISKEKLTIPAELLKKASSLDDYRDMVENLSTTAGIVLKLLKVLGMLIGVLIVTMISGMIAEESKRNISMLMVLGYRDREVQKFVLSSNHLLVPVGFVLGVPLGYLTAYSMILASAKSSGMVMSLPVKGTTLLASLLFIFVAYAFAMAVSGQKCRKVEMTESLKSMSE</sequence>
<comment type="similarity">
    <text evidence="6">Belongs to the ABC-4 integral membrane protein family.</text>
</comment>
<proteinExistence type="inferred from homology"/>
<keyword evidence="10" id="KW-1185">Reference proteome</keyword>
<feature type="transmembrane region" description="Helical" evidence="7">
    <location>
        <begin position="15"/>
        <end position="36"/>
    </location>
</feature>
<dbReference type="InterPro" id="IPR003838">
    <property type="entry name" value="ABC3_permease_C"/>
</dbReference>
<dbReference type="PANTHER" id="PTHR30572">
    <property type="entry name" value="MEMBRANE COMPONENT OF TRANSPORTER-RELATED"/>
    <property type="match status" value="1"/>
</dbReference>
<evidence type="ECO:0000256" key="4">
    <source>
        <dbReference type="ARBA" id="ARBA00022989"/>
    </source>
</evidence>